<evidence type="ECO:0000313" key="2">
    <source>
        <dbReference type="EMBL" id="CDK26819.1"/>
    </source>
</evidence>
<sequence length="771" mass="85385">MSADTPNIDQDFTLSEEQLSSLMYGTVTDDNKMSSSAESTLVEEFGKNTDKIFDDMILDQDWIDDMLTPSIDNPPTCGSNTDINESETYTPPDDSHMWYRDQNLVDLATEALQFFIGERRSKGIRLDESVRQYLSGYMMAKGEAIAPHHLEQMLTFFEQDQQLKKAHTSLRLGRLNESLREFHLSRNAAIRESRDLISDISTPLSDTSTATIPDLDDTARRKQYRARAMSTNSNISTPTDDTTDSERPACLSRVVMKFQPFDKSVNGFSLSQFGALNGSFYSDRGAFSESLKPKKPHAEKNTLITMLKSLYKANSVSTVLHVNVPIDISSQSIGIDLEVGKFVSYADVVLDIGHFLGSATTFSSNYSRMLNLRSVITIYEGDMVLMRRTEPISAIIEGEEAETSSQIRLTLPLTAKYWSAFITGFQNGSVESSKIDSVLITHSVYLDDDLCGRVSSSKKHIPILKAFWEFSVMDRAKNQLKYDVLKPGVFRQVDFAVPKMASRSGSTSTPLWPLTEERFESFSRGHKRVRSRSLGNLEDADLRQATAAAKSNSLREVPSPGANPPADDSAANTPILFQNQPSFPGSFSDRGSPMLMTSPSPNAANMSLSMDVQSKQQLLVQQYQMQVKEAQLRFFQAQANVLQQEQTNMSPTLNQAPLSMPRPGIFRSTSHSGFSASVGLGIGFGSSTDHAHSPLAMDTPSKIQRPQDVTAAQRSMSNSSSVPSKAPIARLNSFSSTISSSTHHVAKQPSNYRKANPGELTIQFYNPVEYS</sequence>
<dbReference type="AlphaFoldDB" id="W6MJV5"/>
<dbReference type="Proteomes" id="UP000019384">
    <property type="component" value="Unassembled WGS sequence"/>
</dbReference>
<dbReference type="OrthoDB" id="3998223at2759"/>
<protein>
    <submittedName>
        <fullName evidence="2">Uncharacterized protein</fullName>
    </submittedName>
</protein>
<dbReference type="STRING" id="1382522.W6MJV5"/>
<reference evidence="2" key="1">
    <citation type="submission" date="2013-12" db="EMBL/GenBank/DDBJ databases">
        <authorList>
            <person name="Genoscope - CEA"/>
        </authorList>
    </citation>
    <scope>NUCLEOTIDE SEQUENCE</scope>
    <source>
        <strain evidence="2">CBS 1993</strain>
    </source>
</reference>
<dbReference type="GeneID" id="34520204"/>
<feature type="compositionally biased region" description="Polar residues" evidence="1">
    <location>
        <begin position="570"/>
        <end position="585"/>
    </location>
</feature>
<evidence type="ECO:0000256" key="1">
    <source>
        <dbReference type="SAM" id="MobiDB-lite"/>
    </source>
</evidence>
<dbReference type="EMBL" id="HG793127">
    <property type="protein sequence ID" value="CDK26819.1"/>
    <property type="molecule type" value="Genomic_DNA"/>
</dbReference>
<gene>
    <name evidence="2" type="ORF">KUCA_T00002793001</name>
</gene>
<feature type="compositionally biased region" description="Polar residues" evidence="1">
    <location>
        <begin position="710"/>
        <end position="723"/>
    </location>
</feature>
<dbReference type="RefSeq" id="XP_022458816.1">
    <property type="nucleotide sequence ID" value="XM_022603075.1"/>
</dbReference>
<name>W6MJV5_9ASCO</name>
<reference evidence="2" key="2">
    <citation type="submission" date="2014-02" db="EMBL/GenBank/DDBJ databases">
        <title>Complete DNA sequence of /Kuraishia capsulata/ illustrates novel genomic features among budding yeasts (/Saccharomycotina/).</title>
        <authorList>
            <person name="Morales L."/>
            <person name="Noel B."/>
            <person name="Porcel B."/>
            <person name="Marcet-Houben M."/>
            <person name="Hullo M-F."/>
            <person name="Sacerdot C."/>
            <person name="Tekaia F."/>
            <person name="Leh-Louis V."/>
            <person name="Despons L."/>
            <person name="Khanna V."/>
            <person name="Aury J-M."/>
            <person name="Barbe V."/>
            <person name="Couloux A."/>
            <person name="Labadie K."/>
            <person name="Pelletier E."/>
            <person name="Souciet J-L."/>
            <person name="Boekhout T."/>
            <person name="Gabaldon T."/>
            <person name="Wincker P."/>
            <person name="Dujon B."/>
        </authorList>
    </citation>
    <scope>NUCLEOTIDE SEQUENCE</scope>
    <source>
        <strain evidence="2">CBS 1993</strain>
    </source>
</reference>
<evidence type="ECO:0000313" key="3">
    <source>
        <dbReference type="Proteomes" id="UP000019384"/>
    </source>
</evidence>
<organism evidence="2 3">
    <name type="scientific">Kuraishia capsulata CBS 1993</name>
    <dbReference type="NCBI Taxonomy" id="1382522"/>
    <lineage>
        <taxon>Eukaryota</taxon>
        <taxon>Fungi</taxon>
        <taxon>Dikarya</taxon>
        <taxon>Ascomycota</taxon>
        <taxon>Saccharomycotina</taxon>
        <taxon>Pichiomycetes</taxon>
        <taxon>Pichiales</taxon>
        <taxon>Pichiaceae</taxon>
        <taxon>Kuraishia</taxon>
    </lineage>
</organism>
<feature type="region of interest" description="Disordered" evidence="1">
    <location>
        <begin position="547"/>
        <end position="591"/>
    </location>
</feature>
<proteinExistence type="predicted"/>
<keyword evidence="3" id="KW-1185">Reference proteome</keyword>
<accession>W6MJV5</accession>
<feature type="region of interest" description="Disordered" evidence="1">
    <location>
        <begin position="691"/>
        <end position="727"/>
    </location>
</feature>
<feature type="region of interest" description="Disordered" evidence="1">
    <location>
        <begin position="226"/>
        <end position="246"/>
    </location>
</feature>
<dbReference type="HOGENOM" id="CLU_362487_0_0_1"/>
<feature type="compositionally biased region" description="Polar residues" evidence="1">
    <location>
        <begin position="229"/>
        <end position="240"/>
    </location>
</feature>